<comment type="caution">
    <text evidence="2">The sequence shown here is derived from an EMBL/GenBank/DDBJ whole genome shotgun (WGS) entry which is preliminary data.</text>
</comment>
<dbReference type="Proteomes" id="UP000234275">
    <property type="component" value="Unassembled WGS sequence"/>
</dbReference>
<accession>A0A2I2G9U5</accession>
<sequence>MSYQYPPHPPHPPPPPHPSHPSDPLLPPNPPNPPTTNAQNTLDPESWVKFVVGSSRVKFHVRVRLLSWLSPTLNRDMLSFQSGNKETCPSLNLPPVGEDTFVRLCEFAFLKTNYSVPEPRYKLPLPADQDGTGQSFLSNTSRFEPKELTPAELLEKRNLAHADRLALRELCPEIPMDCLREHEPYRNTPSQDFSEVFKAHADVFIVAQIYEIERLKIVVLNNLEGAFVTLTMHPLILENLANLAWYAYRFTPRGAPDQRSLFRVVDCFLVWDISMGRCQCMSKD</sequence>
<feature type="region of interest" description="Disordered" evidence="1">
    <location>
        <begin position="1"/>
        <end position="41"/>
    </location>
</feature>
<dbReference type="OrthoDB" id="9997739at2759"/>
<feature type="compositionally biased region" description="Pro residues" evidence="1">
    <location>
        <begin position="1"/>
        <end position="34"/>
    </location>
</feature>
<dbReference type="EMBL" id="MSFO01000004">
    <property type="protein sequence ID" value="PLB49646.1"/>
    <property type="molecule type" value="Genomic_DNA"/>
</dbReference>
<protein>
    <recommendedName>
        <fullName evidence="4">BTB domain-containing protein</fullName>
    </recommendedName>
</protein>
<name>A0A2I2G9U5_9EURO</name>
<dbReference type="AlphaFoldDB" id="A0A2I2G9U5"/>
<reference evidence="2 3" key="1">
    <citation type="submission" date="2016-12" db="EMBL/GenBank/DDBJ databases">
        <title>The genomes of Aspergillus section Nigri reveals drivers in fungal speciation.</title>
        <authorList>
            <consortium name="DOE Joint Genome Institute"/>
            <person name="Vesth T.C."/>
            <person name="Nybo J."/>
            <person name="Theobald S."/>
            <person name="Brandl J."/>
            <person name="Frisvad J.C."/>
            <person name="Nielsen K.F."/>
            <person name="Lyhne E.K."/>
            <person name="Kogle M.E."/>
            <person name="Kuo A."/>
            <person name="Riley R."/>
            <person name="Clum A."/>
            <person name="Nolan M."/>
            <person name="Lipzen A."/>
            <person name="Salamov A."/>
            <person name="Henrissat B."/>
            <person name="Wiebenga A."/>
            <person name="De Vries R.P."/>
            <person name="Grigoriev I.V."/>
            <person name="Mortensen U.H."/>
            <person name="Andersen M.R."/>
            <person name="Baker S.E."/>
        </authorList>
    </citation>
    <scope>NUCLEOTIDE SEQUENCE [LARGE SCALE GENOMIC DNA]</scope>
    <source>
        <strain evidence="2 3">IBT 23096</strain>
    </source>
</reference>
<evidence type="ECO:0000256" key="1">
    <source>
        <dbReference type="SAM" id="MobiDB-lite"/>
    </source>
</evidence>
<keyword evidence="3" id="KW-1185">Reference proteome</keyword>
<evidence type="ECO:0000313" key="3">
    <source>
        <dbReference type="Proteomes" id="UP000234275"/>
    </source>
</evidence>
<dbReference type="VEuPathDB" id="FungiDB:P170DRAFT_426524"/>
<dbReference type="RefSeq" id="XP_024704948.1">
    <property type="nucleotide sequence ID" value="XM_024847710.1"/>
</dbReference>
<proteinExistence type="predicted"/>
<dbReference type="GeneID" id="36555409"/>
<gene>
    <name evidence="2" type="ORF">P170DRAFT_426524</name>
</gene>
<organism evidence="2 3">
    <name type="scientific">Aspergillus steynii IBT 23096</name>
    <dbReference type="NCBI Taxonomy" id="1392250"/>
    <lineage>
        <taxon>Eukaryota</taxon>
        <taxon>Fungi</taxon>
        <taxon>Dikarya</taxon>
        <taxon>Ascomycota</taxon>
        <taxon>Pezizomycotina</taxon>
        <taxon>Eurotiomycetes</taxon>
        <taxon>Eurotiomycetidae</taxon>
        <taxon>Eurotiales</taxon>
        <taxon>Aspergillaceae</taxon>
        <taxon>Aspergillus</taxon>
        <taxon>Aspergillus subgen. Circumdati</taxon>
    </lineage>
</organism>
<evidence type="ECO:0008006" key="4">
    <source>
        <dbReference type="Google" id="ProtNLM"/>
    </source>
</evidence>
<evidence type="ECO:0000313" key="2">
    <source>
        <dbReference type="EMBL" id="PLB49646.1"/>
    </source>
</evidence>